<keyword evidence="3" id="KW-1185">Reference proteome</keyword>
<feature type="compositionally biased region" description="Basic residues" evidence="1">
    <location>
        <begin position="13"/>
        <end position="37"/>
    </location>
</feature>
<evidence type="ECO:0000313" key="2">
    <source>
        <dbReference type="EMBL" id="GFR97418.1"/>
    </source>
</evidence>
<dbReference type="AlphaFoldDB" id="A0AAV4HGN0"/>
<organism evidence="2 3">
    <name type="scientific">Elysia marginata</name>
    <dbReference type="NCBI Taxonomy" id="1093978"/>
    <lineage>
        <taxon>Eukaryota</taxon>
        <taxon>Metazoa</taxon>
        <taxon>Spiralia</taxon>
        <taxon>Lophotrochozoa</taxon>
        <taxon>Mollusca</taxon>
        <taxon>Gastropoda</taxon>
        <taxon>Heterobranchia</taxon>
        <taxon>Euthyneura</taxon>
        <taxon>Panpulmonata</taxon>
        <taxon>Sacoglossa</taxon>
        <taxon>Placobranchoidea</taxon>
        <taxon>Plakobranchidae</taxon>
        <taxon>Elysia</taxon>
    </lineage>
</organism>
<evidence type="ECO:0000256" key="1">
    <source>
        <dbReference type="SAM" id="MobiDB-lite"/>
    </source>
</evidence>
<name>A0AAV4HGN0_9GAST</name>
<reference evidence="2 3" key="1">
    <citation type="journal article" date="2021" name="Elife">
        <title>Chloroplast acquisition without the gene transfer in kleptoplastic sea slugs, Plakobranchus ocellatus.</title>
        <authorList>
            <person name="Maeda T."/>
            <person name="Takahashi S."/>
            <person name="Yoshida T."/>
            <person name="Shimamura S."/>
            <person name="Takaki Y."/>
            <person name="Nagai Y."/>
            <person name="Toyoda A."/>
            <person name="Suzuki Y."/>
            <person name="Arimoto A."/>
            <person name="Ishii H."/>
            <person name="Satoh N."/>
            <person name="Nishiyama T."/>
            <person name="Hasebe M."/>
            <person name="Maruyama T."/>
            <person name="Minagawa J."/>
            <person name="Obokata J."/>
            <person name="Shigenobu S."/>
        </authorList>
    </citation>
    <scope>NUCLEOTIDE SEQUENCE [LARGE SCALE GENOMIC DNA]</scope>
</reference>
<dbReference type="EMBL" id="BMAT01005637">
    <property type="protein sequence ID" value="GFR97418.1"/>
    <property type="molecule type" value="Genomic_DNA"/>
</dbReference>
<proteinExistence type="predicted"/>
<feature type="region of interest" description="Disordered" evidence="1">
    <location>
        <begin position="13"/>
        <end position="42"/>
    </location>
</feature>
<sequence length="117" mass="13642">MNISKKKIVMVMKKKNKSKKKKMMMMKKKKNNSKKKKMMMDSGVPVCKTSQWSLATKQRSSSLAHHCVFFLKGRSGFLVQAVRSEVLVWSYTNKKLEELSRFKRFHALWAPSGERSP</sequence>
<accession>A0AAV4HGN0</accession>
<comment type="caution">
    <text evidence="2">The sequence shown here is derived from an EMBL/GenBank/DDBJ whole genome shotgun (WGS) entry which is preliminary data.</text>
</comment>
<protein>
    <submittedName>
        <fullName evidence="2">Uncharacterized protein</fullName>
    </submittedName>
</protein>
<evidence type="ECO:0000313" key="3">
    <source>
        <dbReference type="Proteomes" id="UP000762676"/>
    </source>
</evidence>
<gene>
    <name evidence="2" type="ORF">ElyMa_002744500</name>
</gene>
<dbReference type="Proteomes" id="UP000762676">
    <property type="component" value="Unassembled WGS sequence"/>
</dbReference>